<dbReference type="EMBL" id="OU594952">
    <property type="protein sequence ID" value="CAG9279386.1"/>
    <property type="molecule type" value="Genomic_DNA"/>
</dbReference>
<dbReference type="AlphaFoldDB" id="A0A8J9TGA8"/>
<dbReference type="InterPro" id="IPR032751">
    <property type="entry name" value="Fuseless"/>
</dbReference>
<name>A0A8J9TGA8_PHATR</name>
<feature type="transmembrane region" description="Helical" evidence="1">
    <location>
        <begin position="12"/>
        <end position="29"/>
    </location>
</feature>
<proteinExistence type="predicted"/>
<accession>A0A8J9TGA8</accession>
<protein>
    <submittedName>
        <fullName evidence="2">Uncharacterized protein</fullName>
    </submittedName>
</protein>
<feature type="transmembrane region" description="Helical" evidence="1">
    <location>
        <begin position="71"/>
        <end position="91"/>
    </location>
</feature>
<feature type="transmembrane region" description="Helical" evidence="1">
    <location>
        <begin position="156"/>
        <end position="175"/>
    </location>
</feature>
<keyword evidence="1" id="KW-0812">Transmembrane</keyword>
<sequence length="196" mass="22137">MFHITKWCFPGIKDWLTTFVIGFLVTSYWRGTWTLLDIWLCDQPADAGLTSADSFCFAGLPDEAVKHRNSGWLSMGIGMFLTAIGVSLMWLDFWRPQVSNVKHRVQIPARRIVIRFLLVYTLGMASVNTWRGVWYLTDYFLLPNKLTATEWGDFPLASYWVSSVVGSTVCFLFYAGPCLLAPPAIFLIDGPGINPP</sequence>
<keyword evidence="1" id="KW-1133">Transmembrane helix</keyword>
<reference evidence="2" key="1">
    <citation type="submission" date="2022-02" db="EMBL/GenBank/DDBJ databases">
        <authorList>
            <person name="Giguere J D."/>
        </authorList>
    </citation>
    <scope>NUCLEOTIDE SEQUENCE</scope>
    <source>
        <strain evidence="2">CCAP 1055/1</strain>
    </source>
</reference>
<evidence type="ECO:0000313" key="2">
    <source>
        <dbReference type="EMBL" id="CAG9279386.1"/>
    </source>
</evidence>
<gene>
    <name evidence="2" type="ORF">PTTT1_LOCUS9925</name>
</gene>
<dbReference type="Pfam" id="PF15993">
    <property type="entry name" value="Fuseless"/>
    <property type="match status" value="1"/>
</dbReference>
<dbReference type="Proteomes" id="UP000836788">
    <property type="component" value="Chromosome 11"/>
</dbReference>
<feature type="transmembrane region" description="Helical" evidence="1">
    <location>
        <begin position="112"/>
        <end position="136"/>
    </location>
</feature>
<feature type="non-terminal residue" evidence="2">
    <location>
        <position position="196"/>
    </location>
</feature>
<dbReference type="PANTHER" id="PTHR35270">
    <property type="entry name" value="FUSELESS, ISOFORM A"/>
    <property type="match status" value="1"/>
</dbReference>
<organism evidence="2">
    <name type="scientific">Phaeodactylum tricornutum</name>
    <name type="common">Diatom</name>
    <dbReference type="NCBI Taxonomy" id="2850"/>
    <lineage>
        <taxon>Eukaryota</taxon>
        <taxon>Sar</taxon>
        <taxon>Stramenopiles</taxon>
        <taxon>Ochrophyta</taxon>
        <taxon>Bacillariophyta</taxon>
        <taxon>Bacillariophyceae</taxon>
        <taxon>Bacillariophycidae</taxon>
        <taxon>Naviculales</taxon>
        <taxon>Phaeodactylaceae</taxon>
        <taxon>Phaeodactylum</taxon>
    </lineage>
</organism>
<evidence type="ECO:0000256" key="1">
    <source>
        <dbReference type="SAM" id="Phobius"/>
    </source>
</evidence>
<dbReference type="PANTHER" id="PTHR35270:SF2">
    <property type="entry name" value="FUSELESS, ISOFORM A"/>
    <property type="match status" value="1"/>
</dbReference>
<keyword evidence="1" id="KW-0472">Membrane</keyword>